<evidence type="ECO:0000256" key="2">
    <source>
        <dbReference type="ARBA" id="ARBA00035010"/>
    </source>
</evidence>
<dbReference type="EMBL" id="JAFMPK010000047">
    <property type="protein sequence ID" value="MBO0610349.1"/>
    <property type="molecule type" value="Genomic_DNA"/>
</dbReference>
<gene>
    <name evidence="4" type="ORF">J0911_15050</name>
</gene>
<evidence type="ECO:0000259" key="3">
    <source>
        <dbReference type="Pfam" id="PF06597"/>
    </source>
</evidence>
<keyword evidence="5" id="KW-1185">Reference proteome</keyword>
<proteinExistence type="inferred from homology"/>
<dbReference type="RefSeq" id="WP_207276294.1">
    <property type="nucleotide sequence ID" value="NZ_JAFMPK010000047.1"/>
</dbReference>
<dbReference type="InterPro" id="IPR010567">
    <property type="entry name" value="OrfX2/OrfX3/P47"/>
</dbReference>
<dbReference type="Proteomes" id="UP000664617">
    <property type="component" value="Unassembled WGS sequence"/>
</dbReference>
<comment type="caution">
    <text evidence="4">The sequence shown here is derived from an EMBL/GenBank/DDBJ whole genome shotgun (WGS) entry which is preliminary data.</text>
</comment>
<organism evidence="4 5">
    <name type="scientific">Myceligenerans salitolerans</name>
    <dbReference type="NCBI Taxonomy" id="1230528"/>
    <lineage>
        <taxon>Bacteria</taxon>
        <taxon>Bacillati</taxon>
        <taxon>Actinomycetota</taxon>
        <taxon>Actinomycetes</taxon>
        <taxon>Micrococcales</taxon>
        <taxon>Promicromonosporaceae</taxon>
        <taxon>Myceligenerans</taxon>
    </lineage>
</organism>
<protein>
    <submittedName>
        <fullName evidence="4">TULIP family P47-like protein</fullName>
    </submittedName>
</protein>
<evidence type="ECO:0000313" key="5">
    <source>
        <dbReference type="Proteomes" id="UP000664617"/>
    </source>
</evidence>
<reference evidence="5" key="1">
    <citation type="submission" date="2023-07" db="EMBL/GenBank/DDBJ databases">
        <title>Myceligenerans salitolerans sp. nov., a halotolerant actinomycete isolated from a salt lake in Xinjiang, China.</title>
        <authorList>
            <person name="Guan T."/>
        </authorList>
    </citation>
    <scope>NUCLEOTIDE SEQUENCE [LARGE SCALE GENOMIC DNA]</scope>
    <source>
        <strain evidence="5">XHU 5031</strain>
    </source>
</reference>
<name>A0ABS3ID84_9MICO</name>
<dbReference type="Pfam" id="PF06597">
    <property type="entry name" value="Clostridium_P47"/>
    <property type="match status" value="1"/>
</dbReference>
<feature type="domain" description="Protein OrfX2/OrfX3/P47" evidence="3">
    <location>
        <begin position="4"/>
        <end position="317"/>
    </location>
</feature>
<comment type="similarity">
    <text evidence="2">Belongs to the TULIP P47 family.</text>
</comment>
<evidence type="ECO:0000313" key="4">
    <source>
        <dbReference type="EMBL" id="MBO0610349.1"/>
    </source>
</evidence>
<keyword evidence="1" id="KW-0843">Virulence</keyword>
<accession>A0ABS3ID84</accession>
<sequence length="435" mass="46614">MNLHGWDTAFAVDTSVANAALALRADSLLVDFAVDDPDGLQVRAGGSFGGWQIVEGGSGQFLTLRMPIVDGWLVLASHDDRVDLTGTAFVASVALDLIPSTLPDIQNLRFDVSSAGKVGQPPEPGAITPIRMDDPDGRLDDLQEALLLASLATYVAQNADRISFVFATVNLVPPQTDSWLAPVRSEFAYADRSDGSGGALVILSVTDNRPVDDLPRSIDPALLDGGHQAAFAFSRALLLEHVIMPSLPAAFGHGATPASFAYDAQTGQIVNLKRLDMNSVREGAIDYHPEIGKLRLGIDGSDLRGRYEGWCDLKAGISMDFWIHPENPIVYDDRTKALAFLADGSPKSGYDADIPWYWWLGGPLVRAIVEIVVPAIASGIADSLTSSVGSMLSPARNPPTSIRWAGTEDLQIATAWVDDDFVMTGDFTRVDREGS</sequence>
<evidence type="ECO:0000256" key="1">
    <source>
        <dbReference type="ARBA" id="ARBA00023026"/>
    </source>
</evidence>